<proteinExistence type="predicted"/>
<name>X1S0R5_9ZZZZ</name>
<evidence type="ECO:0000313" key="1">
    <source>
        <dbReference type="EMBL" id="GAI86453.1"/>
    </source>
</evidence>
<reference evidence="1" key="1">
    <citation type="journal article" date="2014" name="Front. Microbiol.">
        <title>High frequency of phylogenetically diverse reductive dehalogenase-homologous genes in deep subseafloor sedimentary metagenomes.</title>
        <authorList>
            <person name="Kawai M."/>
            <person name="Futagami T."/>
            <person name="Toyoda A."/>
            <person name="Takaki Y."/>
            <person name="Nishi S."/>
            <person name="Hori S."/>
            <person name="Arai W."/>
            <person name="Tsubouchi T."/>
            <person name="Morono Y."/>
            <person name="Uchiyama I."/>
            <person name="Ito T."/>
            <person name="Fujiyama A."/>
            <person name="Inagaki F."/>
            <person name="Takami H."/>
        </authorList>
    </citation>
    <scope>NUCLEOTIDE SEQUENCE</scope>
    <source>
        <strain evidence="1">Expedition CK06-06</strain>
    </source>
</reference>
<feature type="non-terminal residue" evidence="1">
    <location>
        <position position="1"/>
    </location>
</feature>
<gene>
    <name evidence="1" type="ORF">S12H4_15210</name>
</gene>
<organism evidence="1">
    <name type="scientific">marine sediment metagenome</name>
    <dbReference type="NCBI Taxonomy" id="412755"/>
    <lineage>
        <taxon>unclassified sequences</taxon>
        <taxon>metagenomes</taxon>
        <taxon>ecological metagenomes</taxon>
    </lineage>
</organism>
<comment type="caution">
    <text evidence="1">The sequence shown here is derived from an EMBL/GenBank/DDBJ whole genome shotgun (WGS) entry which is preliminary data.</text>
</comment>
<dbReference type="EMBL" id="BARW01007293">
    <property type="protein sequence ID" value="GAI86453.1"/>
    <property type="molecule type" value="Genomic_DNA"/>
</dbReference>
<accession>X1S0R5</accession>
<dbReference type="AlphaFoldDB" id="X1S0R5"/>
<protein>
    <submittedName>
        <fullName evidence="1">Uncharacterized protein</fullName>
    </submittedName>
</protein>
<sequence>EIEQDIEKARDTKLNPLLDNITIFGIQLIRFEKNEYLQLVKKSLYKIYQQAEKFSFKSISKYGISKYWVWKELLKRIYVLGAYSLERKHYKAANIFINQPIEDMQSDTVWRNHLWIRHGLLMLARANQFQEKSLCKIGLDFITRNDYFYGLFEQNDDKVIGYCCQFDFLQCLVVRVRTNDFQAPYPSFGIFQNNRTTPIITLVINDVSIRKEFVDIDDKRLARIISELDKVAHKEYRLFSGWVSDFMPEQIKDFIRENLTD</sequence>